<dbReference type="SUPFAM" id="SSF51556">
    <property type="entry name" value="Metallo-dependent hydrolases"/>
    <property type="match status" value="1"/>
</dbReference>
<keyword evidence="5" id="KW-0378">Hydrolase</keyword>
<dbReference type="NCBIfam" id="TIGR00857">
    <property type="entry name" value="pyrC_multi"/>
    <property type="match status" value="1"/>
</dbReference>
<evidence type="ECO:0000256" key="2">
    <source>
        <dbReference type="ARBA" id="ARBA00002368"/>
    </source>
</evidence>
<dbReference type="EMBL" id="DSPX01000117">
    <property type="protein sequence ID" value="HGG01210.1"/>
    <property type="molecule type" value="Genomic_DNA"/>
</dbReference>
<comment type="function">
    <text evidence="2">Catalyzes the reversible cyclization of carbamoyl aspartate to dihydroorotate.</text>
</comment>
<dbReference type="Gene3D" id="2.30.40.10">
    <property type="entry name" value="Urease, subunit C, domain 1"/>
    <property type="match status" value="1"/>
</dbReference>
<dbReference type="PANTHER" id="PTHR43668">
    <property type="entry name" value="ALLANTOINASE"/>
    <property type="match status" value="1"/>
</dbReference>
<dbReference type="GO" id="GO:0004038">
    <property type="term" value="F:allantoinase activity"/>
    <property type="evidence" value="ECO:0007669"/>
    <property type="project" value="TreeGrafter"/>
</dbReference>
<comment type="caution">
    <text evidence="7">The sequence shown here is derived from an EMBL/GenBank/DDBJ whole genome shotgun (WGS) entry which is preliminary data.</text>
</comment>
<dbReference type="PANTHER" id="PTHR43668:SF4">
    <property type="entry name" value="ALLANTOINASE"/>
    <property type="match status" value="1"/>
</dbReference>
<proteinExistence type="inferred from homology"/>
<dbReference type="NCBIfam" id="NF005751">
    <property type="entry name" value="PRK07575.1"/>
    <property type="match status" value="1"/>
</dbReference>
<dbReference type="InterPro" id="IPR006680">
    <property type="entry name" value="Amidohydro-rel"/>
</dbReference>
<sequence length="452" mass="48927">MSGASSFAPEGGQGNLLIQKAQLLGAKGDFWVGDVLVQGGKITLVSPEIVLSTDEPISHIIDAQGLTLLPGAIDPQVHFREPGLEHKEDLFTASCACAAGGVTGFLEMPNTKPLTTTQATLDDKLQRAAQKCLVNYGFFIGATPENLPDLTEAHPTPGIKIFMGSMHGDLLIDTDAILEPIFARGSRLIAVHAEDHSRILSRRQLFAGQTDPAVHSQIQDVEAALLATKRALALSKKYQRRLHILHLSTGAEAQLLRSDKPSWVTAEVTPQHLLLNTSAYAEIGTLAQMNPPLREPEDNEILWQALLDGVIDFIATDHAPHTLEEKAQGYPNTPSGMPGVETSLPLMLTQAMQGRCTVAQVVNWMSANVAKAYGIPHKGLIAPGYDADLVLVDLTTYRPVRREQLHSKCGWSPFEGWNLTGWPVMTIVGGQIVYDRGQLNTEVRGQPLTFGG</sequence>
<dbReference type="GO" id="GO:0005737">
    <property type="term" value="C:cytoplasm"/>
    <property type="evidence" value="ECO:0007669"/>
    <property type="project" value="TreeGrafter"/>
</dbReference>
<evidence type="ECO:0000256" key="3">
    <source>
        <dbReference type="ARBA" id="ARBA00010286"/>
    </source>
</evidence>
<dbReference type="InterPro" id="IPR050138">
    <property type="entry name" value="DHOase/Allantoinase_Hydrolase"/>
</dbReference>
<comment type="cofactor">
    <cofactor evidence="1">
        <name>Zn(2+)</name>
        <dbReference type="ChEBI" id="CHEBI:29105"/>
    </cofactor>
</comment>
<keyword evidence="4" id="KW-0479">Metal-binding</keyword>
<dbReference type="InterPro" id="IPR011059">
    <property type="entry name" value="Metal-dep_hydrolase_composite"/>
</dbReference>
<dbReference type="InterPro" id="IPR002195">
    <property type="entry name" value="Dihydroorotase_CS"/>
</dbReference>
<gene>
    <name evidence="7" type="ORF">ENR15_11315</name>
</gene>
<accession>A0A7C3VPC4</accession>
<evidence type="ECO:0000259" key="6">
    <source>
        <dbReference type="Pfam" id="PF01979"/>
    </source>
</evidence>
<dbReference type="GO" id="GO:0046872">
    <property type="term" value="F:metal ion binding"/>
    <property type="evidence" value="ECO:0007669"/>
    <property type="project" value="UniProtKB-KW"/>
</dbReference>
<name>A0A7C3VPC4_9CYAN</name>
<dbReference type="Pfam" id="PF01979">
    <property type="entry name" value="Amidohydro_1"/>
    <property type="match status" value="1"/>
</dbReference>
<feature type="domain" description="Amidohydrolase-related" evidence="6">
    <location>
        <begin position="67"/>
        <end position="433"/>
    </location>
</feature>
<organism evidence="7">
    <name type="scientific">Planktothricoides sp. SpSt-374</name>
    <dbReference type="NCBI Taxonomy" id="2282167"/>
    <lineage>
        <taxon>Bacteria</taxon>
        <taxon>Bacillati</taxon>
        <taxon>Cyanobacteriota</taxon>
        <taxon>Cyanophyceae</taxon>
        <taxon>Oscillatoriophycideae</taxon>
        <taxon>Oscillatoriales</taxon>
        <taxon>Oscillatoriaceae</taxon>
        <taxon>Planktothricoides</taxon>
    </lineage>
</organism>
<dbReference type="PROSITE" id="PS00483">
    <property type="entry name" value="DIHYDROOROTASE_2"/>
    <property type="match status" value="1"/>
</dbReference>
<dbReference type="GO" id="GO:0006145">
    <property type="term" value="P:purine nucleobase catabolic process"/>
    <property type="evidence" value="ECO:0007669"/>
    <property type="project" value="TreeGrafter"/>
</dbReference>
<dbReference type="CDD" id="cd01318">
    <property type="entry name" value="DHOase_IIb"/>
    <property type="match status" value="1"/>
</dbReference>
<evidence type="ECO:0000256" key="1">
    <source>
        <dbReference type="ARBA" id="ARBA00001947"/>
    </source>
</evidence>
<dbReference type="SUPFAM" id="SSF51338">
    <property type="entry name" value="Composite domain of metallo-dependent hydrolases"/>
    <property type="match status" value="1"/>
</dbReference>
<comment type="similarity">
    <text evidence="3">Belongs to the metallo-dependent hydrolases superfamily. DHOase family. Class I DHOase subfamily.</text>
</comment>
<evidence type="ECO:0000313" key="7">
    <source>
        <dbReference type="EMBL" id="HGG01210.1"/>
    </source>
</evidence>
<protein>
    <submittedName>
        <fullName evidence="7">Dihydroorotase</fullName>
    </submittedName>
</protein>
<dbReference type="AlphaFoldDB" id="A0A7C3VPC4"/>
<reference evidence="7" key="1">
    <citation type="journal article" date="2020" name="mSystems">
        <title>Genome- and Community-Level Interaction Insights into Carbon Utilization and Element Cycling Functions of Hydrothermarchaeota in Hydrothermal Sediment.</title>
        <authorList>
            <person name="Zhou Z."/>
            <person name="Liu Y."/>
            <person name="Xu W."/>
            <person name="Pan J."/>
            <person name="Luo Z.H."/>
            <person name="Li M."/>
        </authorList>
    </citation>
    <scope>NUCLEOTIDE SEQUENCE [LARGE SCALE GENOMIC DNA]</scope>
    <source>
        <strain evidence="7">SpSt-374</strain>
    </source>
</reference>
<dbReference type="Gene3D" id="3.20.20.140">
    <property type="entry name" value="Metal-dependent hydrolases"/>
    <property type="match status" value="1"/>
</dbReference>
<evidence type="ECO:0000256" key="4">
    <source>
        <dbReference type="ARBA" id="ARBA00022723"/>
    </source>
</evidence>
<evidence type="ECO:0000256" key="5">
    <source>
        <dbReference type="ARBA" id="ARBA00022801"/>
    </source>
</evidence>
<dbReference type="InterPro" id="IPR032466">
    <property type="entry name" value="Metal_Hydrolase"/>
</dbReference>